<dbReference type="InterPro" id="IPR010061">
    <property type="entry name" value="MeMal-semiAld_DH"/>
</dbReference>
<proteinExistence type="inferred from homology"/>
<dbReference type="InterPro" id="IPR015590">
    <property type="entry name" value="Aldehyde_DH_dom"/>
</dbReference>
<comment type="catalytic activity">
    <reaction evidence="3">
        <text>3-oxopropanoate + NAD(+) + CoA + H2O = hydrogencarbonate + acetyl-CoA + NADH + H(+)</text>
        <dbReference type="Rhea" id="RHEA:76615"/>
        <dbReference type="ChEBI" id="CHEBI:15377"/>
        <dbReference type="ChEBI" id="CHEBI:15378"/>
        <dbReference type="ChEBI" id="CHEBI:17544"/>
        <dbReference type="ChEBI" id="CHEBI:33190"/>
        <dbReference type="ChEBI" id="CHEBI:57287"/>
        <dbReference type="ChEBI" id="CHEBI:57288"/>
        <dbReference type="ChEBI" id="CHEBI:57540"/>
        <dbReference type="ChEBI" id="CHEBI:57945"/>
        <dbReference type="EC" id="1.2.1.27"/>
    </reaction>
    <physiologicalReaction direction="left-to-right" evidence="3">
        <dbReference type="Rhea" id="RHEA:76616"/>
    </physiologicalReaction>
</comment>
<dbReference type="InterPro" id="IPR016162">
    <property type="entry name" value="Ald_DH_N"/>
</dbReference>
<evidence type="ECO:0000256" key="2">
    <source>
        <dbReference type="ARBA" id="ARBA00047644"/>
    </source>
</evidence>
<sequence length="196" mass="21600">MAALALRSVLRTKATNEVIARVPKATQEEMLAAVDSGSRAFRSWSETSVLSRQQIFLRYQQLIKDNIVSKEDCTVRDGLHHLLLLFPCLFLAEVVEHACSITSLMLGETLPSITKDMDTYTYRLPIGVCAGIAPFNFPAMIPLWMFPMGMVCGNTYLLKPSERVPTCTMLLAKMLQDAGAPDGTLNVIHGQHAGES</sequence>
<dbReference type="PANTHER" id="PTHR43866">
    <property type="entry name" value="MALONATE-SEMIALDEHYDE DEHYDROGENASE"/>
    <property type="match status" value="1"/>
</dbReference>
<organism evidence="5 6">
    <name type="scientific">Goodea atripinnis</name>
    <dbReference type="NCBI Taxonomy" id="208336"/>
    <lineage>
        <taxon>Eukaryota</taxon>
        <taxon>Metazoa</taxon>
        <taxon>Chordata</taxon>
        <taxon>Craniata</taxon>
        <taxon>Vertebrata</taxon>
        <taxon>Euteleostomi</taxon>
        <taxon>Actinopterygii</taxon>
        <taxon>Neopterygii</taxon>
        <taxon>Teleostei</taxon>
        <taxon>Neoteleostei</taxon>
        <taxon>Acanthomorphata</taxon>
        <taxon>Ovalentaria</taxon>
        <taxon>Atherinomorphae</taxon>
        <taxon>Cyprinodontiformes</taxon>
        <taxon>Goodeidae</taxon>
        <taxon>Goodea</taxon>
    </lineage>
</organism>
<comment type="catalytic activity">
    <reaction evidence="2">
        <text>2-methyl-3-oxopropanoate + NAD(+) + CoA + H2O = propanoyl-CoA + hydrogencarbonate + NADH + H(+)</text>
        <dbReference type="Rhea" id="RHEA:20804"/>
        <dbReference type="ChEBI" id="CHEBI:15377"/>
        <dbReference type="ChEBI" id="CHEBI:15378"/>
        <dbReference type="ChEBI" id="CHEBI:17544"/>
        <dbReference type="ChEBI" id="CHEBI:57287"/>
        <dbReference type="ChEBI" id="CHEBI:57392"/>
        <dbReference type="ChEBI" id="CHEBI:57540"/>
        <dbReference type="ChEBI" id="CHEBI:57700"/>
        <dbReference type="ChEBI" id="CHEBI:57945"/>
        <dbReference type="EC" id="1.2.1.27"/>
    </reaction>
    <physiologicalReaction direction="left-to-right" evidence="2">
        <dbReference type="Rhea" id="RHEA:20805"/>
    </physiologicalReaction>
</comment>
<evidence type="ECO:0000256" key="1">
    <source>
        <dbReference type="ARBA" id="ARBA00009986"/>
    </source>
</evidence>
<feature type="domain" description="Aldehyde dehydrogenase" evidence="4">
    <location>
        <begin position="13"/>
        <end position="192"/>
    </location>
</feature>
<dbReference type="Gene3D" id="3.40.605.10">
    <property type="entry name" value="Aldehyde Dehydrogenase, Chain A, domain 1"/>
    <property type="match status" value="1"/>
</dbReference>
<dbReference type="InterPro" id="IPR016161">
    <property type="entry name" value="Ald_DH/histidinol_DH"/>
</dbReference>
<gene>
    <name evidence="5" type="primary">ALDH6A1_2</name>
    <name evidence="5" type="ORF">GOODEAATRI_014874</name>
</gene>
<evidence type="ECO:0000313" key="5">
    <source>
        <dbReference type="EMBL" id="MEQ2181764.1"/>
    </source>
</evidence>
<accession>A0ABV0PE84</accession>
<dbReference type="SUPFAM" id="SSF53720">
    <property type="entry name" value="ALDH-like"/>
    <property type="match status" value="1"/>
</dbReference>
<name>A0ABV0PE84_9TELE</name>
<dbReference type="Pfam" id="PF00171">
    <property type="entry name" value="Aldedh"/>
    <property type="match status" value="1"/>
</dbReference>
<dbReference type="PANTHER" id="PTHR43866:SF3">
    <property type="entry name" value="METHYLMALONATE-SEMIALDEHYDE DEHYDROGENASE [ACYLATING], MITOCHONDRIAL"/>
    <property type="match status" value="1"/>
</dbReference>
<dbReference type="EMBL" id="JAHRIO010071037">
    <property type="protein sequence ID" value="MEQ2181764.1"/>
    <property type="molecule type" value="Genomic_DNA"/>
</dbReference>
<evidence type="ECO:0000259" key="4">
    <source>
        <dbReference type="Pfam" id="PF00171"/>
    </source>
</evidence>
<comment type="similarity">
    <text evidence="1">Belongs to the aldehyde dehydrogenase family.</text>
</comment>
<evidence type="ECO:0000256" key="3">
    <source>
        <dbReference type="ARBA" id="ARBA00048821"/>
    </source>
</evidence>
<dbReference type="Proteomes" id="UP001476798">
    <property type="component" value="Unassembled WGS sequence"/>
</dbReference>
<protein>
    <submittedName>
        <fullName evidence="5">Methylmalonate-semialdehyde dehydrogenase [acylating] mitochondrial</fullName>
    </submittedName>
</protein>
<reference evidence="5 6" key="1">
    <citation type="submission" date="2021-06" db="EMBL/GenBank/DDBJ databases">
        <authorList>
            <person name="Palmer J.M."/>
        </authorList>
    </citation>
    <scope>NUCLEOTIDE SEQUENCE [LARGE SCALE GENOMIC DNA]</scope>
    <source>
        <strain evidence="5 6">GA_2019</strain>
        <tissue evidence="5">Muscle</tissue>
    </source>
</reference>
<evidence type="ECO:0000313" key="6">
    <source>
        <dbReference type="Proteomes" id="UP001476798"/>
    </source>
</evidence>
<keyword evidence="6" id="KW-1185">Reference proteome</keyword>
<comment type="caution">
    <text evidence="5">The sequence shown here is derived from an EMBL/GenBank/DDBJ whole genome shotgun (WGS) entry which is preliminary data.</text>
</comment>